<feature type="chain" id="PRO_5020205995" description="PBP domain-containing protein" evidence="1">
    <location>
        <begin position="21"/>
        <end position="156"/>
    </location>
</feature>
<dbReference type="RefSeq" id="WP_132541509.1">
    <property type="nucleotide sequence ID" value="NZ_SLWY01000008.1"/>
</dbReference>
<feature type="domain" description="PBP" evidence="2">
    <location>
        <begin position="29"/>
        <end position="144"/>
    </location>
</feature>
<name>A0A4R2L4V9_9GAMM</name>
<sequence>MRNWILVLTLLGGSLLSAHAAPGGADGEPAGESAIEVIVAPDVPVDTLTVNQLRLIFSLRLRSWPNGAPIRVVTEPDDAPVHQAFCRTHLGVYANSLRIAWNRLIYTGLAAGPTVVNGEAAMLERVANLPGAIGYVRQGERGDAGVRTVTVTPEPR</sequence>
<keyword evidence="1" id="KW-0732">Signal</keyword>
<proteinExistence type="predicted"/>
<accession>A0A4R2L4V9</accession>
<evidence type="ECO:0000256" key="1">
    <source>
        <dbReference type="SAM" id="SignalP"/>
    </source>
</evidence>
<dbReference type="Proteomes" id="UP000295765">
    <property type="component" value="Unassembled WGS sequence"/>
</dbReference>
<evidence type="ECO:0000313" key="4">
    <source>
        <dbReference type="Proteomes" id="UP000295765"/>
    </source>
</evidence>
<dbReference type="OrthoDB" id="5368544at2"/>
<dbReference type="AlphaFoldDB" id="A0A4R2L4V9"/>
<dbReference type="EMBL" id="SLWY01000008">
    <property type="protein sequence ID" value="TCO81513.1"/>
    <property type="molecule type" value="Genomic_DNA"/>
</dbReference>
<evidence type="ECO:0000313" key="3">
    <source>
        <dbReference type="EMBL" id="TCO81513.1"/>
    </source>
</evidence>
<gene>
    <name evidence="3" type="ORF">EV699_108145</name>
</gene>
<reference evidence="3 4" key="1">
    <citation type="submission" date="2019-03" db="EMBL/GenBank/DDBJ databases">
        <title>Genomic Encyclopedia of Type Strains, Phase IV (KMG-IV): sequencing the most valuable type-strain genomes for metagenomic binning, comparative biology and taxonomic classification.</title>
        <authorList>
            <person name="Goeker M."/>
        </authorList>
    </citation>
    <scope>NUCLEOTIDE SEQUENCE [LARGE SCALE GENOMIC DNA]</scope>
    <source>
        <strain evidence="3 4">DSM 25287</strain>
    </source>
</reference>
<feature type="signal peptide" evidence="1">
    <location>
        <begin position="1"/>
        <end position="20"/>
    </location>
</feature>
<dbReference type="InterPro" id="IPR024370">
    <property type="entry name" value="PBP_domain"/>
</dbReference>
<comment type="caution">
    <text evidence="3">The sequence shown here is derived from an EMBL/GenBank/DDBJ whole genome shotgun (WGS) entry which is preliminary data.</text>
</comment>
<dbReference type="Gene3D" id="3.40.190.10">
    <property type="entry name" value="Periplasmic binding protein-like II"/>
    <property type="match status" value="1"/>
</dbReference>
<dbReference type="Pfam" id="PF12849">
    <property type="entry name" value="PBP_like_2"/>
    <property type="match status" value="1"/>
</dbReference>
<evidence type="ECO:0000259" key="2">
    <source>
        <dbReference type="Pfam" id="PF12849"/>
    </source>
</evidence>
<protein>
    <recommendedName>
        <fullName evidence="2">PBP domain-containing protein</fullName>
    </recommendedName>
</protein>
<dbReference type="SUPFAM" id="SSF53850">
    <property type="entry name" value="Periplasmic binding protein-like II"/>
    <property type="match status" value="1"/>
</dbReference>
<keyword evidence="4" id="KW-1185">Reference proteome</keyword>
<organism evidence="3 4">
    <name type="scientific">Plasticicumulans lactativorans</name>
    <dbReference type="NCBI Taxonomy" id="1133106"/>
    <lineage>
        <taxon>Bacteria</taxon>
        <taxon>Pseudomonadati</taxon>
        <taxon>Pseudomonadota</taxon>
        <taxon>Gammaproteobacteria</taxon>
        <taxon>Candidatus Competibacteraceae</taxon>
        <taxon>Plasticicumulans</taxon>
    </lineage>
</organism>